<dbReference type="Pfam" id="PF02014">
    <property type="entry name" value="Reeler"/>
    <property type="match status" value="1"/>
</dbReference>
<name>A0A9P0DZE7_PHACE</name>
<protein>
    <recommendedName>
        <fullName evidence="8">Reelin domain-containing protein</fullName>
    </recommendedName>
</protein>
<feature type="signal peptide" evidence="7">
    <location>
        <begin position="1"/>
        <end position="16"/>
    </location>
</feature>
<dbReference type="Gene3D" id="2.60.40.4060">
    <property type="entry name" value="Reeler domain"/>
    <property type="match status" value="1"/>
</dbReference>
<dbReference type="InterPro" id="IPR002861">
    <property type="entry name" value="Reeler_dom"/>
</dbReference>
<evidence type="ECO:0000259" key="8">
    <source>
        <dbReference type="PROSITE" id="PS51019"/>
    </source>
</evidence>
<reference evidence="9" key="1">
    <citation type="submission" date="2022-01" db="EMBL/GenBank/DDBJ databases">
        <authorList>
            <person name="King R."/>
        </authorList>
    </citation>
    <scope>NUCLEOTIDE SEQUENCE</scope>
</reference>
<dbReference type="PANTHER" id="PTHR45828">
    <property type="entry name" value="CYTOCHROME B561/FERRIC REDUCTASE TRANSMEMBRANE"/>
    <property type="match status" value="1"/>
</dbReference>
<dbReference type="InterPro" id="IPR042307">
    <property type="entry name" value="Reeler_sf"/>
</dbReference>
<accession>A0A9P0DZE7</accession>
<evidence type="ECO:0000313" key="9">
    <source>
        <dbReference type="EMBL" id="CAH1183578.1"/>
    </source>
</evidence>
<keyword evidence="7" id="KW-0732">Signal</keyword>
<dbReference type="PROSITE" id="PS51019">
    <property type="entry name" value="REELIN"/>
    <property type="match status" value="1"/>
</dbReference>
<evidence type="ECO:0000256" key="4">
    <source>
        <dbReference type="ARBA" id="ARBA00022859"/>
    </source>
</evidence>
<dbReference type="AlphaFoldDB" id="A0A9P0DZE7"/>
<dbReference type="GO" id="GO:0042832">
    <property type="term" value="P:defense response to protozoan"/>
    <property type="evidence" value="ECO:0007669"/>
    <property type="project" value="UniProtKB-ARBA"/>
</dbReference>
<evidence type="ECO:0000313" key="10">
    <source>
        <dbReference type="Proteomes" id="UP001153737"/>
    </source>
</evidence>
<keyword evidence="3" id="KW-0399">Innate immunity</keyword>
<dbReference type="GO" id="GO:0045087">
    <property type="term" value="P:innate immune response"/>
    <property type="evidence" value="ECO:0007669"/>
    <property type="project" value="UniProtKB-KW"/>
</dbReference>
<proteinExistence type="inferred from homology"/>
<evidence type="ECO:0000256" key="1">
    <source>
        <dbReference type="ARBA" id="ARBA00008501"/>
    </source>
</evidence>
<keyword evidence="10" id="KW-1185">Reference proteome</keyword>
<feature type="region of interest" description="Disordered" evidence="6">
    <location>
        <begin position="21"/>
        <end position="42"/>
    </location>
</feature>
<reference evidence="9" key="2">
    <citation type="submission" date="2022-10" db="EMBL/GenBank/DDBJ databases">
        <authorList>
            <consortium name="ENA_rothamsted_submissions"/>
            <consortium name="culmorum"/>
            <person name="King R."/>
        </authorList>
    </citation>
    <scope>NUCLEOTIDE SEQUENCE</scope>
</reference>
<comment type="similarity">
    <text evidence="1">Belongs to the insect defense protein family.</text>
</comment>
<dbReference type="GO" id="GO:0016020">
    <property type="term" value="C:membrane"/>
    <property type="evidence" value="ECO:0007669"/>
    <property type="project" value="TreeGrafter"/>
</dbReference>
<feature type="chain" id="PRO_5040255295" description="Reelin domain-containing protein" evidence="7">
    <location>
        <begin position="17"/>
        <end position="158"/>
    </location>
</feature>
<keyword evidence="4" id="KW-0391">Immunity</keyword>
<gene>
    <name evidence="9" type="ORF">PHAECO_LOCUS12437</name>
</gene>
<dbReference type="EMBL" id="OU896715">
    <property type="protein sequence ID" value="CAH1183578.1"/>
    <property type="molecule type" value="Genomic_DNA"/>
</dbReference>
<evidence type="ECO:0000256" key="5">
    <source>
        <dbReference type="ARBA" id="ARBA00023022"/>
    </source>
</evidence>
<evidence type="ECO:0000256" key="7">
    <source>
        <dbReference type="SAM" id="SignalP"/>
    </source>
</evidence>
<organism evidence="9 10">
    <name type="scientific">Phaedon cochleariae</name>
    <name type="common">Mustard beetle</name>
    <dbReference type="NCBI Taxonomy" id="80249"/>
    <lineage>
        <taxon>Eukaryota</taxon>
        <taxon>Metazoa</taxon>
        <taxon>Ecdysozoa</taxon>
        <taxon>Arthropoda</taxon>
        <taxon>Hexapoda</taxon>
        <taxon>Insecta</taxon>
        <taxon>Pterygota</taxon>
        <taxon>Neoptera</taxon>
        <taxon>Endopterygota</taxon>
        <taxon>Coleoptera</taxon>
        <taxon>Polyphaga</taxon>
        <taxon>Cucujiformia</taxon>
        <taxon>Chrysomeloidea</taxon>
        <taxon>Chrysomelidae</taxon>
        <taxon>Chrysomelinae</taxon>
        <taxon>Chrysomelini</taxon>
        <taxon>Phaedon</taxon>
    </lineage>
</organism>
<evidence type="ECO:0000256" key="3">
    <source>
        <dbReference type="ARBA" id="ARBA00022588"/>
    </source>
</evidence>
<keyword evidence="2" id="KW-0929">Antimicrobial</keyword>
<dbReference type="Proteomes" id="UP001153737">
    <property type="component" value="Chromosome 9"/>
</dbReference>
<dbReference type="OrthoDB" id="6418377at2759"/>
<dbReference type="FunFam" id="2.60.40.4060:FF:000003">
    <property type="entry name" value="Ferric chelate reductase 1"/>
    <property type="match status" value="1"/>
</dbReference>
<feature type="domain" description="Reelin" evidence="8">
    <location>
        <begin position="3"/>
        <end position="158"/>
    </location>
</feature>
<evidence type="ECO:0000256" key="2">
    <source>
        <dbReference type="ARBA" id="ARBA00022529"/>
    </source>
</evidence>
<sequence>MFKLLVISCLVACAYGNSAGAPEDSCDDMTPKHPADPQKSPFPYKVTVNRNQVRAGENVEITVGGGRTFKGFLLQVRGGNKAVGQFQNGGGDKYWKTIKCHDNDKSTATHKNATEKKNLKLIWKAPSAPGKYTVYATVAQDGGTFWAYHPTETINVVA</sequence>
<evidence type="ECO:0000256" key="6">
    <source>
        <dbReference type="SAM" id="MobiDB-lite"/>
    </source>
</evidence>
<dbReference type="PANTHER" id="PTHR45828:SF33">
    <property type="entry name" value="DOMON DOMAIN-CONTAINING PROTEIN"/>
    <property type="match status" value="1"/>
</dbReference>
<keyword evidence="5" id="KW-0044">Antibiotic</keyword>
<dbReference type="GO" id="GO:0042742">
    <property type="term" value="P:defense response to bacterium"/>
    <property type="evidence" value="ECO:0007669"/>
    <property type="project" value="UniProtKB-KW"/>
</dbReference>
<dbReference type="CDD" id="cd08544">
    <property type="entry name" value="Reeler"/>
    <property type="match status" value="1"/>
</dbReference>
<dbReference type="InterPro" id="IPR051237">
    <property type="entry name" value="Ferric-chelate_Red/DefProt"/>
</dbReference>